<keyword evidence="2" id="KW-1185">Reference proteome</keyword>
<comment type="caution">
    <text evidence="1">The sequence shown here is derived from an EMBL/GenBank/DDBJ whole genome shotgun (WGS) entry which is preliminary data.</text>
</comment>
<accession>A0ABT3MNS3</accession>
<gene>
    <name evidence="1" type="ORF">ND861_19460</name>
</gene>
<dbReference type="EMBL" id="JAMQPM010000078">
    <property type="protein sequence ID" value="MCW7528543.1"/>
    <property type="molecule type" value="Genomic_DNA"/>
</dbReference>
<evidence type="ECO:0000313" key="1">
    <source>
        <dbReference type="EMBL" id="MCW7528543.1"/>
    </source>
</evidence>
<dbReference type="RefSeq" id="WP_265365564.1">
    <property type="nucleotide sequence ID" value="NZ_JAMQPM010000078.1"/>
</dbReference>
<organism evidence="1 2">
    <name type="scientific">Leptospira soteropolitanensis</name>
    <dbReference type="NCBI Taxonomy" id="2950025"/>
    <lineage>
        <taxon>Bacteria</taxon>
        <taxon>Pseudomonadati</taxon>
        <taxon>Spirochaetota</taxon>
        <taxon>Spirochaetia</taxon>
        <taxon>Leptospirales</taxon>
        <taxon>Leptospiraceae</taxon>
        <taxon>Leptospira</taxon>
    </lineage>
</organism>
<proteinExistence type="predicted"/>
<sequence>YELTNHCKNNEKIKEISDINKMEWKNAIYEFYKTENFIYINRDDLDIILKEKYYLKTGLFKSKKEEEKLYTAEKILKIKETIRCNMNRFKLYSTVYWIDVSSGTNSAEITRIQEFELRENGSKFILNNSIKGN</sequence>
<name>A0ABT3MNS3_9LEPT</name>
<protein>
    <submittedName>
        <fullName evidence="1">Uncharacterized protein</fullName>
    </submittedName>
</protein>
<evidence type="ECO:0000313" key="2">
    <source>
        <dbReference type="Proteomes" id="UP001208912"/>
    </source>
</evidence>
<reference evidence="1 2" key="1">
    <citation type="submission" date="2022-06" db="EMBL/GenBank/DDBJ databases">
        <title>Leptospira isolates from biofilms formed at urban environments.</title>
        <authorList>
            <person name="Ribeiro P.S."/>
            <person name="Sousa T."/>
            <person name="Carvalho N."/>
            <person name="Aburjaile F."/>
            <person name="Neves F."/>
            <person name="Oliveira D."/>
            <person name="Blanco L."/>
            <person name="Lima J."/>
            <person name="Costa F."/>
            <person name="Brenig B."/>
            <person name="Soares S."/>
            <person name="Ramos R."/>
            <person name="Goes-Neto A."/>
            <person name="Matiuzzi M."/>
            <person name="Azevedo V."/>
            <person name="Ristow P."/>
        </authorList>
    </citation>
    <scope>NUCLEOTIDE SEQUENCE [LARGE SCALE GENOMIC DNA]</scope>
    <source>
        <strain evidence="1 2">VSF19</strain>
    </source>
</reference>
<dbReference type="Proteomes" id="UP001208912">
    <property type="component" value="Unassembled WGS sequence"/>
</dbReference>
<feature type="non-terminal residue" evidence="1">
    <location>
        <position position="1"/>
    </location>
</feature>